<comment type="caution">
    <text evidence="2">The sequence shown here is derived from an EMBL/GenBank/DDBJ whole genome shotgun (WGS) entry which is preliminary data.</text>
</comment>
<feature type="compositionally biased region" description="Basic and acidic residues" evidence="1">
    <location>
        <begin position="722"/>
        <end position="738"/>
    </location>
</feature>
<sequence>MEGTATENWESLTTLRDAKSGLALINAEESLGLIKYTEGADIEKHFTAMHEAWSKANTQGAGIDDKKFRIYVLKSMPKSWSILTGSLFTETTSAVIITCLTMHAMLTATTMDISAAKNTQALSVQARTFVTECLVTFQAKAITYEQDHLKVSFASSYLKDGAMDYFRLQLTYNPQHPMFTNWEGFVHELGSRFRIPNSRVEAENNLLRLKMKEWEKFTTFIIKKALPPRILNVLAIAPSPETYEGYRGLVTQIDWRYWENRVENPEAYKPLWANNANASNTSTRPLMGPSAGPAHRTTPETTKDNRNARLNAESHDPDPDTGKEGKAQDQEIAWDDEEALQANNFGFKKSTCPWVKITEDVKQQRIRDKTCILCGNAVIRTLPGWSPTHHYDHYKRLSDVCDYADSSPTNVIGSNRPTLLSVCLTNGATDNFMDSDMVTSRGLHLEELNPLVNLCLFDGELSALGKITHYTTNDVKFSDGTTQRIRFLLTKLHETATIVLGLSWLKEVYSCINWKDLCITLRQGSNGKIEGSLPDLRRKNEVAPTTTDTGAQRLPLRSAHSFTIEVQLKGSPTRLQALIDSGAAGNFITQSLCTKPEPLVNPMTLQLFNGNPSGGGAISHHSPKMIKLENGLEYKVDLLITQLHPATPLVLGLPWLQKANPDIDWREMSMTMEQGAGLAAISLSQKTQWGTVTLEEEEDVEAPKPANLLSEKTTSPQGPLGQRERSERHPQRHHEGGR</sequence>
<proteinExistence type="predicted"/>
<dbReference type="AlphaFoldDB" id="A0A8H5H476"/>
<gene>
    <name evidence="2" type="ORF">D9615_007778</name>
</gene>
<dbReference type="CDD" id="cd00303">
    <property type="entry name" value="retropepsin_like"/>
    <property type="match status" value="2"/>
</dbReference>
<accession>A0A8H5H476</accession>
<dbReference type="Pfam" id="PF14223">
    <property type="entry name" value="Retrotran_gag_2"/>
    <property type="match status" value="1"/>
</dbReference>
<keyword evidence="3" id="KW-1185">Reference proteome</keyword>
<protein>
    <submittedName>
        <fullName evidence="2">Uncharacterized protein</fullName>
    </submittedName>
</protein>
<dbReference type="PANTHER" id="PTHR15503">
    <property type="entry name" value="LDOC1 RELATED"/>
    <property type="match status" value="1"/>
</dbReference>
<feature type="compositionally biased region" description="Basic and acidic residues" evidence="1">
    <location>
        <begin position="297"/>
        <end position="329"/>
    </location>
</feature>
<evidence type="ECO:0000256" key="1">
    <source>
        <dbReference type="SAM" id="MobiDB-lite"/>
    </source>
</evidence>
<organism evidence="2 3">
    <name type="scientific">Tricholomella constricta</name>
    <dbReference type="NCBI Taxonomy" id="117010"/>
    <lineage>
        <taxon>Eukaryota</taxon>
        <taxon>Fungi</taxon>
        <taxon>Dikarya</taxon>
        <taxon>Basidiomycota</taxon>
        <taxon>Agaricomycotina</taxon>
        <taxon>Agaricomycetes</taxon>
        <taxon>Agaricomycetidae</taxon>
        <taxon>Agaricales</taxon>
        <taxon>Tricholomatineae</taxon>
        <taxon>Lyophyllaceae</taxon>
        <taxon>Tricholomella</taxon>
    </lineage>
</organism>
<name>A0A8H5H476_9AGAR</name>
<reference evidence="2 3" key="1">
    <citation type="journal article" date="2020" name="ISME J.">
        <title>Uncovering the hidden diversity of litter-decomposition mechanisms in mushroom-forming fungi.</title>
        <authorList>
            <person name="Floudas D."/>
            <person name="Bentzer J."/>
            <person name="Ahren D."/>
            <person name="Johansson T."/>
            <person name="Persson P."/>
            <person name="Tunlid A."/>
        </authorList>
    </citation>
    <scope>NUCLEOTIDE SEQUENCE [LARGE SCALE GENOMIC DNA]</scope>
    <source>
        <strain evidence="2 3">CBS 661.87</strain>
    </source>
</reference>
<feature type="region of interest" description="Disordered" evidence="1">
    <location>
        <begin position="279"/>
        <end position="329"/>
    </location>
</feature>
<evidence type="ECO:0000313" key="2">
    <source>
        <dbReference type="EMBL" id="KAF5376110.1"/>
    </source>
</evidence>
<dbReference type="OrthoDB" id="128646at2759"/>
<dbReference type="Gene3D" id="2.40.70.10">
    <property type="entry name" value="Acid Proteases"/>
    <property type="match status" value="1"/>
</dbReference>
<dbReference type="InterPro" id="IPR021109">
    <property type="entry name" value="Peptidase_aspartic_dom_sf"/>
</dbReference>
<dbReference type="Proteomes" id="UP000565441">
    <property type="component" value="Unassembled WGS sequence"/>
</dbReference>
<dbReference type="PANTHER" id="PTHR15503:SF22">
    <property type="entry name" value="TRANSPOSON TY3-I GAG POLYPROTEIN"/>
    <property type="match status" value="1"/>
</dbReference>
<evidence type="ECO:0000313" key="3">
    <source>
        <dbReference type="Proteomes" id="UP000565441"/>
    </source>
</evidence>
<dbReference type="EMBL" id="JAACJP010000030">
    <property type="protein sequence ID" value="KAF5376110.1"/>
    <property type="molecule type" value="Genomic_DNA"/>
</dbReference>
<feature type="region of interest" description="Disordered" evidence="1">
    <location>
        <begin position="694"/>
        <end position="738"/>
    </location>
</feature>
<dbReference type="InterPro" id="IPR032567">
    <property type="entry name" value="RTL1-rel"/>
</dbReference>